<evidence type="ECO:0000313" key="5">
    <source>
        <dbReference type="EMBL" id="HHE07488.1"/>
    </source>
</evidence>
<dbReference type="PANTHER" id="PTHR42734">
    <property type="entry name" value="METAL TRANSPORT SYSTEM ATP-BINDING PROTEIN TM_0124-RELATED"/>
    <property type="match status" value="1"/>
</dbReference>
<dbReference type="GO" id="GO:0005524">
    <property type="term" value="F:ATP binding"/>
    <property type="evidence" value="ECO:0007669"/>
    <property type="project" value="UniProtKB-KW"/>
</dbReference>
<dbReference type="PROSITE" id="PS50893">
    <property type="entry name" value="ABC_TRANSPORTER_2"/>
    <property type="match status" value="1"/>
</dbReference>
<dbReference type="Gene3D" id="3.40.50.300">
    <property type="entry name" value="P-loop containing nucleotide triphosphate hydrolases"/>
    <property type="match status" value="1"/>
</dbReference>
<keyword evidence="3 5" id="KW-0067">ATP-binding</keyword>
<protein>
    <submittedName>
        <fullName evidence="5">Metal ABC transporter ATP-binding protein</fullName>
    </submittedName>
</protein>
<feature type="domain" description="ABC transporter" evidence="4">
    <location>
        <begin position="4"/>
        <end position="224"/>
    </location>
</feature>
<name>A0A7C5DFP9_9CHLB</name>
<dbReference type="SUPFAM" id="SSF52540">
    <property type="entry name" value="P-loop containing nucleoside triphosphate hydrolases"/>
    <property type="match status" value="1"/>
</dbReference>
<dbReference type="Pfam" id="PF00005">
    <property type="entry name" value="ABC_tran"/>
    <property type="match status" value="1"/>
</dbReference>
<dbReference type="EMBL" id="DRSK01000056">
    <property type="protein sequence ID" value="HHE07488.1"/>
    <property type="molecule type" value="Genomic_DNA"/>
</dbReference>
<dbReference type="SMART" id="SM00382">
    <property type="entry name" value="AAA"/>
    <property type="match status" value="1"/>
</dbReference>
<keyword evidence="1" id="KW-0813">Transport</keyword>
<evidence type="ECO:0000259" key="4">
    <source>
        <dbReference type="PROSITE" id="PS50893"/>
    </source>
</evidence>
<reference evidence="5" key="1">
    <citation type="journal article" date="2020" name="mSystems">
        <title>Genome- and Community-Level Interaction Insights into Carbon Utilization and Element Cycling Functions of Hydrothermarchaeota in Hydrothermal Sediment.</title>
        <authorList>
            <person name="Zhou Z."/>
            <person name="Liu Y."/>
            <person name="Xu W."/>
            <person name="Pan J."/>
            <person name="Luo Z.H."/>
            <person name="Li M."/>
        </authorList>
    </citation>
    <scope>NUCLEOTIDE SEQUENCE [LARGE SCALE GENOMIC DNA]</scope>
    <source>
        <strain evidence="5">HyVt-628</strain>
    </source>
</reference>
<dbReference type="InterPro" id="IPR017871">
    <property type="entry name" value="ABC_transporter-like_CS"/>
</dbReference>
<dbReference type="InterPro" id="IPR003593">
    <property type="entry name" value="AAA+_ATPase"/>
</dbReference>
<organism evidence="5">
    <name type="scientific">Chlorobaculum parvum</name>
    <dbReference type="NCBI Taxonomy" id="274539"/>
    <lineage>
        <taxon>Bacteria</taxon>
        <taxon>Pseudomonadati</taxon>
        <taxon>Chlorobiota</taxon>
        <taxon>Chlorobiia</taxon>
        <taxon>Chlorobiales</taxon>
        <taxon>Chlorobiaceae</taxon>
        <taxon>Chlorobaculum</taxon>
    </lineage>
</organism>
<keyword evidence="2" id="KW-0547">Nucleotide-binding</keyword>
<dbReference type="AlphaFoldDB" id="A0A7C5DFP9"/>
<dbReference type="InterPro" id="IPR050153">
    <property type="entry name" value="Metal_Ion_Import_ABC"/>
</dbReference>
<dbReference type="InterPro" id="IPR003439">
    <property type="entry name" value="ABC_transporter-like_ATP-bd"/>
</dbReference>
<proteinExistence type="predicted"/>
<sequence length="225" mass="24666">MYLVKIQSIRDNYTTNNLYFIAIMGPNGAGKSTLLKTLLGLQPPISGHVYCAGLGGSPIAFGYVPQAADLDPFYPLTGFDVAMMGAYGRIGPGRFMPRHERAFTWECLRTCAAESFALQRFAELSGGQKQLVLIARALVVKPDVLVLDEPTAGVDATTTRMLLEFISQLHAARRLTVLLVTHDMGLVRRHAERVIWLHNGRALHGTEELCNPERMAGILDMEPGG</sequence>
<gene>
    <name evidence="5" type="ORF">ENL01_00955</name>
</gene>
<dbReference type="PROSITE" id="PS00211">
    <property type="entry name" value="ABC_TRANSPORTER_1"/>
    <property type="match status" value="1"/>
</dbReference>
<accession>A0A7C5DFP9</accession>
<evidence type="ECO:0000256" key="2">
    <source>
        <dbReference type="ARBA" id="ARBA00022741"/>
    </source>
</evidence>
<evidence type="ECO:0000256" key="3">
    <source>
        <dbReference type="ARBA" id="ARBA00022840"/>
    </source>
</evidence>
<comment type="caution">
    <text evidence="5">The sequence shown here is derived from an EMBL/GenBank/DDBJ whole genome shotgun (WGS) entry which is preliminary data.</text>
</comment>
<dbReference type="Proteomes" id="UP000886059">
    <property type="component" value="Unassembled WGS sequence"/>
</dbReference>
<dbReference type="GO" id="GO:0016887">
    <property type="term" value="F:ATP hydrolysis activity"/>
    <property type="evidence" value="ECO:0007669"/>
    <property type="project" value="InterPro"/>
</dbReference>
<dbReference type="InterPro" id="IPR027417">
    <property type="entry name" value="P-loop_NTPase"/>
</dbReference>
<evidence type="ECO:0000256" key="1">
    <source>
        <dbReference type="ARBA" id="ARBA00022448"/>
    </source>
</evidence>